<dbReference type="GO" id="GO:0004672">
    <property type="term" value="F:protein kinase activity"/>
    <property type="evidence" value="ECO:0007669"/>
    <property type="project" value="InterPro"/>
</dbReference>
<dbReference type="Gene3D" id="1.10.510.10">
    <property type="entry name" value="Transferase(Phosphotransferase) domain 1"/>
    <property type="match status" value="1"/>
</dbReference>
<accession>A0A6C0AJJ1</accession>
<proteinExistence type="predicted"/>
<evidence type="ECO:0000256" key="1">
    <source>
        <dbReference type="SAM" id="MobiDB-lite"/>
    </source>
</evidence>
<dbReference type="AlphaFoldDB" id="A0A6C0AJJ1"/>
<feature type="domain" description="Protein kinase" evidence="2">
    <location>
        <begin position="179"/>
        <end position="511"/>
    </location>
</feature>
<protein>
    <recommendedName>
        <fullName evidence="2">Protein kinase domain-containing protein</fullName>
    </recommendedName>
</protein>
<name>A0A6C0AJJ1_9ZZZZ</name>
<dbReference type="SUPFAM" id="SSF56112">
    <property type="entry name" value="Protein kinase-like (PK-like)"/>
    <property type="match status" value="1"/>
</dbReference>
<dbReference type="InterPro" id="IPR000719">
    <property type="entry name" value="Prot_kinase_dom"/>
</dbReference>
<reference evidence="3" key="1">
    <citation type="journal article" date="2020" name="Nature">
        <title>Giant virus diversity and host interactions through global metagenomics.</title>
        <authorList>
            <person name="Schulz F."/>
            <person name="Roux S."/>
            <person name="Paez-Espino D."/>
            <person name="Jungbluth S."/>
            <person name="Walsh D.A."/>
            <person name="Denef V.J."/>
            <person name="McMahon K.D."/>
            <person name="Konstantinidis K.T."/>
            <person name="Eloe-Fadrosh E.A."/>
            <person name="Kyrpides N.C."/>
            <person name="Woyke T."/>
        </authorList>
    </citation>
    <scope>NUCLEOTIDE SEQUENCE</scope>
    <source>
        <strain evidence="3">GVMAG-S-1035375-24</strain>
    </source>
</reference>
<dbReference type="EMBL" id="MN740664">
    <property type="protein sequence ID" value="QHS79948.1"/>
    <property type="molecule type" value="Genomic_DNA"/>
</dbReference>
<dbReference type="GO" id="GO:0005524">
    <property type="term" value="F:ATP binding"/>
    <property type="evidence" value="ECO:0007669"/>
    <property type="project" value="InterPro"/>
</dbReference>
<evidence type="ECO:0000259" key="2">
    <source>
        <dbReference type="PROSITE" id="PS50011"/>
    </source>
</evidence>
<dbReference type="PROSITE" id="PS50011">
    <property type="entry name" value="PROTEIN_KINASE_DOM"/>
    <property type="match status" value="1"/>
</dbReference>
<feature type="region of interest" description="Disordered" evidence="1">
    <location>
        <begin position="231"/>
        <end position="251"/>
    </location>
</feature>
<organism evidence="3">
    <name type="scientific">viral metagenome</name>
    <dbReference type="NCBI Taxonomy" id="1070528"/>
    <lineage>
        <taxon>unclassified sequences</taxon>
        <taxon>metagenomes</taxon>
        <taxon>organismal metagenomes</taxon>
    </lineage>
</organism>
<evidence type="ECO:0000313" key="3">
    <source>
        <dbReference type="EMBL" id="QHS79948.1"/>
    </source>
</evidence>
<dbReference type="InterPro" id="IPR011009">
    <property type="entry name" value="Kinase-like_dom_sf"/>
</dbReference>
<sequence>MVKDLRTQAVDMKLHRLPKLQAAQWNLTHAQPFFPSLEQLFKTETLTSMGDYGIKMPEEVESVVDATHIKTTKGQTLDIHRKTTMILSPFKTMKGEYSAPGLPKPAETARSYSEQMQSPHTAAYVGALASSILSSSDCSHFPRVYGVYAAMATKHEVNISDDYEELCDRKWFVDNIGKTFELRLRGEGGDGFTHTRGQRVAVQVGEEIDLDTEDVVVETVAEPVVEDVVEEYELPSDSEHSEDSESDDEDVYDILSCDCTEKSEEDADDESMEDDEFAWATFTDVPVVTTVMEKCSGTFYDLIKTTEDPQKHTAWVAQIVFALAYAQRNFGFIHNDLHGNNVMYVQTGEEFLFYRHHGATYRVPTYGILIKLIDFDRATFSVKLTGMKEPRFFMSSQFKPDEEAGGQYNLEPHYDHKSPRIPLNPSFDLARFASSMFWDLFPEGPAQKTEHPLFEMFKHWTTLPDGSSVIFRKKGDNHDRYHGFDLYKAITRYLKESAVPRKELAKFSQYITTAPVAAKVLVISE</sequence>